<evidence type="ECO:0000256" key="1">
    <source>
        <dbReference type="SAM" id="MobiDB-lite"/>
    </source>
</evidence>
<feature type="region of interest" description="Disordered" evidence="1">
    <location>
        <begin position="42"/>
        <end position="74"/>
    </location>
</feature>
<feature type="region of interest" description="Disordered" evidence="1">
    <location>
        <begin position="1"/>
        <end position="22"/>
    </location>
</feature>
<organism evidence="2 3">
    <name type="scientific">Flavobacterium bomense</name>
    <dbReference type="NCBI Taxonomy" id="2497483"/>
    <lineage>
        <taxon>Bacteria</taxon>
        <taxon>Pseudomonadati</taxon>
        <taxon>Bacteroidota</taxon>
        <taxon>Flavobacteriia</taxon>
        <taxon>Flavobacteriales</taxon>
        <taxon>Flavobacteriaceae</taxon>
        <taxon>Flavobacterium</taxon>
    </lineage>
</organism>
<proteinExistence type="predicted"/>
<accession>A0A432CNQ6</accession>
<reference evidence="2 3" key="1">
    <citation type="submission" date="2018-12" db="EMBL/GenBank/DDBJ databases">
        <title>Flavobacterium sp. nov., isolated from glacier ice.</title>
        <authorList>
            <person name="Liu Q."/>
            <person name="Xin Y.-H."/>
        </authorList>
    </citation>
    <scope>NUCLEOTIDE SEQUENCE [LARGE SCALE GENOMIC DNA]</scope>
    <source>
        <strain evidence="2 3">RB1N8</strain>
    </source>
</reference>
<dbReference type="AlphaFoldDB" id="A0A432CNQ6"/>
<evidence type="ECO:0000313" key="2">
    <source>
        <dbReference type="EMBL" id="RTZ05634.1"/>
    </source>
</evidence>
<feature type="compositionally biased region" description="Basic residues" evidence="1">
    <location>
        <begin position="65"/>
        <end position="74"/>
    </location>
</feature>
<name>A0A432CNQ6_9FLAO</name>
<gene>
    <name evidence="2" type="ORF">EKL98_06850</name>
</gene>
<keyword evidence="3" id="KW-1185">Reference proteome</keyword>
<dbReference type="RefSeq" id="WP_126460929.1">
    <property type="nucleotide sequence ID" value="NZ_RYDJ01000005.1"/>
</dbReference>
<sequence>MLVVPKQTDTAIDKKTNTQTDSLKRKNQIPLANPIQSPIGIAIPQEKLKSSSRQRKGKVIYTSERKKKNQWKKL</sequence>
<comment type="caution">
    <text evidence="2">The sequence shown here is derived from an EMBL/GenBank/DDBJ whole genome shotgun (WGS) entry which is preliminary data.</text>
</comment>
<dbReference type="Proteomes" id="UP000280825">
    <property type="component" value="Unassembled WGS sequence"/>
</dbReference>
<dbReference type="EMBL" id="RYDJ01000005">
    <property type="protein sequence ID" value="RTZ05634.1"/>
    <property type="molecule type" value="Genomic_DNA"/>
</dbReference>
<evidence type="ECO:0000313" key="3">
    <source>
        <dbReference type="Proteomes" id="UP000280825"/>
    </source>
</evidence>
<protein>
    <submittedName>
        <fullName evidence="2">Uncharacterized protein</fullName>
    </submittedName>
</protein>